<proteinExistence type="predicted"/>
<evidence type="ECO:0000259" key="2">
    <source>
        <dbReference type="SMART" id="SM00458"/>
    </source>
</evidence>
<reference evidence="3 4" key="1">
    <citation type="submission" date="2018-03" db="EMBL/GenBank/DDBJ databases">
        <title>Genomic Encyclopedia of Archaeal and Bacterial Type Strains, Phase II (KMG-II): from individual species to whole genera.</title>
        <authorList>
            <person name="Goeker M."/>
        </authorList>
    </citation>
    <scope>NUCLEOTIDE SEQUENCE [LARGE SCALE GENOMIC DNA]</scope>
    <source>
        <strain evidence="3 4">DSM 44720</strain>
    </source>
</reference>
<dbReference type="Pfam" id="PF13472">
    <property type="entry name" value="Lipase_GDSL_2"/>
    <property type="match status" value="1"/>
</dbReference>
<dbReference type="Pfam" id="PF00652">
    <property type="entry name" value="Ricin_B_lectin"/>
    <property type="match status" value="1"/>
</dbReference>
<dbReference type="SUPFAM" id="SSF52266">
    <property type="entry name" value="SGNH hydrolase"/>
    <property type="match status" value="1"/>
</dbReference>
<dbReference type="CDD" id="cd01833">
    <property type="entry name" value="XynB_like"/>
    <property type="match status" value="1"/>
</dbReference>
<keyword evidence="4" id="KW-1185">Reference proteome</keyword>
<dbReference type="PANTHER" id="PTHR30383:SF2">
    <property type="entry name" value="CELLULOSE-BINDING PROTEIN"/>
    <property type="match status" value="1"/>
</dbReference>
<dbReference type="InterPro" id="IPR000772">
    <property type="entry name" value="Ricin_B_lectin"/>
</dbReference>
<feature type="domain" description="Ricin B lectin" evidence="2">
    <location>
        <begin position="250"/>
        <end position="368"/>
    </location>
</feature>
<dbReference type="GO" id="GO:0004622">
    <property type="term" value="F:phosphatidylcholine lysophospholipase activity"/>
    <property type="evidence" value="ECO:0007669"/>
    <property type="project" value="TreeGrafter"/>
</dbReference>
<protein>
    <submittedName>
        <fullName evidence="3">Lysophospholipase L1-like esterase</fullName>
    </submittedName>
</protein>
<comment type="caution">
    <text evidence="3">The sequence shown here is derived from an EMBL/GenBank/DDBJ whole genome shotgun (WGS) entry which is preliminary data.</text>
</comment>
<gene>
    <name evidence="3" type="ORF">CLV43_108166</name>
</gene>
<dbReference type="Proteomes" id="UP000239494">
    <property type="component" value="Unassembled WGS sequence"/>
</dbReference>
<feature type="chain" id="PRO_5015753834" evidence="1">
    <location>
        <begin position="22"/>
        <end position="368"/>
    </location>
</feature>
<evidence type="ECO:0000256" key="1">
    <source>
        <dbReference type="SAM" id="SignalP"/>
    </source>
</evidence>
<dbReference type="RefSeq" id="WP_106190071.1">
    <property type="nucleotide sequence ID" value="NZ_PVTF01000008.1"/>
</dbReference>
<dbReference type="EMBL" id="PVTF01000008">
    <property type="protein sequence ID" value="PRY38766.1"/>
    <property type="molecule type" value="Genomic_DNA"/>
</dbReference>
<dbReference type="Gene3D" id="3.40.50.1110">
    <property type="entry name" value="SGNH hydrolase"/>
    <property type="match status" value="1"/>
</dbReference>
<feature type="signal peptide" evidence="1">
    <location>
        <begin position="1"/>
        <end position="21"/>
    </location>
</feature>
<dbReference type="PANTHER" id="PTHR30383">
    <property type="entry name" value="THIOESTERASE 1/PROTEASE 1/LYSOPHOSPHOLIPASE L1"/>
    <property type="match status" value="1"/>
</dbReference>
<accession>A0A2T0SZC9</accession>
<dbReference type="AlphaFoldDB" id="A0A2T0SZC9"/>
<sequence>MKSFLASLLAVLLLCAVPAPASSSTAQPAAAGPSAAAPTRIMALGDSITGSPGCWRALLWQHLQASGLTNTDFVGTLPAQGCGFTYDGENEGHGGFLATRIADENQLPGWLSSTRPDIVLVHLGTNDVWNNIPASTILTAFTKLVGQMRASNPDTKVLVARIIPMNPSGCAECGQRVVTLNDAIPGWASANSTTRSPITVVDQWTGFSTATDTYDGVHPNDTSGIQKIESRWYPPLAALLTGTTPPPTGTALVGTQSGRCLDLAAAGTTQLHDCTGATSQQWTSTTARELRTSAGRCLDATGTSAGADLRVATCTGQPNQQWTLGSDGTLKSAQSSLCLDAIGQGTANGTRVALWTCNGQTNQKWTRR</sequence>
<dbReference type="PROSITE" id="PS50231">
    <property type="entry name" value="RICIN_B_LECTIN"/>
    <property type="match status" value="1"/>
</dbReference>
<dbReference type="InterPro" id="IPR013830">
    <property type="entry name" value="SGNH_hydro"/>
</dbReference>
<evidence type="ECO:0000313" key="4">
    <source>
        <dbReference type="Proteomes" id="UP000239494"/>
    </source>
</evidence>
<keyword evidence="1" id="KW-0732">Signal</keyword>
<dbReference type="InterPro" id="IPR035992">
    <property type="entry name" value="Ricin_B-like_lectins"/>
</dbReference>
<dbReference type="OrthoDB" id="468550at2"/>
<dbReference type="InterPro" id="IPR051532">
    <property type="entry name" value="Ester_Hydrolysis_Enzymes"/>
</dbReference>
<dbReference type="CDD" id="cd23418">
    <property type="entry name" value="beta-trefoil_Ricin_XLN-like"/>
    <property type="match status" value="1"/>
</dbReference>
<dbReference type="SMART" id="SM00458">
    <property type="entry name" value="RICIN"/>
    <property type="match status" value="1"/>
</dbReference>
<dbReference type="InterPro" id="IPR036514">
    <property type="entry name" value="SGNH_hydro_sf"/>
</dbReference>
<dbReference type="SUPFAM" id="SSF50370">
    <property type="entry name" value="Ricin B-like lectins"/>
    <property type="match status" value="1"/>
</dbReference>
<name>A0A2T0SZC9_9PSEU</name>
<dbReference type="Gene3D" id="2.80.10.50">
    <property type="match status" value="1"/>
</dbReference>
<organism evidence="3 4">
    <name type="scientific">Umezawaea tangerina</name>
    <dbReference type="NCBI Taxonomy" id="84725"/>
    <lineage>
        <taxon>Bacteria</taxon>
        <taxon>Bacillati</taxon>
        <taxon>Actinomycetota</taxon>
        <taxon>Actinomycetes</taxon>
        <taxon>Pseudonocardiales</taxon>
        <taxon>Pseudonocardiaceae</taxon>
        <taxon>Umezawaea</taxon>
    </lineage>
</organism>
<evidence type="ECO:0000313" key="3">
    <source>
        <dbReference type="EMBL" id="PRY38766.1"/>
    </source>
</evidence>